<evidence type="ECO:0000313" key="2">
    <source>
        <dbReference type="EMBL" id="OGB74569.1"/>
    </source>
</evidence>
<feature type="region of interest" description="Disordered" evidence="1">
    <location>
        <begin position="1"/>
        <end position="34"/>
    </location>
</feature>
<gene>
    <name evidence="2" type="ORF">A2V68_03135</name>
</gene>
<accession>A0A1F4NT96</accession>
<name>A0A1F4NT96_UNCK3</name>
<feature type="compositionally biased region" description="Basic and acidic residues" evidence="1">
    <location>
        <begin position="1"/>
        <end position="14"/>
    </location>
</feature>
<dbReference type="AlphaFoldDB" id="A0A1F4NT96"/>
<feature type="region of interest" description="Disordered" evidence="1">
    <location>
        <begin position="92"/>
        <end position="125"/>
    </location>
</feature>
<evidence type="ECO:0000313" key="3">
    <source>
        <dbReference type="Proteomes" id="UP000176651"/>
    </source>
</evidence>
<evidence type="ECO:0000256" key="1">
    <source>
        <dbReference type="SAM" id="MobiDB-lite"/>
    </source>
</evidence>
<proteinExistence type="predicted"/>
<comment type="caution">
    <text evidence="2">The sequence shown here is derived from an EMBL/GenBank/DDBJ whole genome shotgun (WGS) entry which is preliminary data.</text>
</comment>
<reference evidence="2 3" key="1">
    <citation type="journal article" date="2016" name="Nat. Commun.">
        <title>Thousands of microbial genomes shed light on interconnected biogeochemical processes in an aquifer system.</title>
        <authorList>
            <person name="Anantharaman K."/>
            <person name="Brown C.T."/>
            <person name="Hug L.A."/>
            <person name="Sharon I."/>
            <person name="Castelle C.J."/>
            <person name="Probst A.J."/>
            <person name="Thomas B.C."/>
            <person name="Singh A."/>
            <person name="Wilkins M.J."/>
            <person name="Karaoz U."/>
            <person name="Brodie E.L."/>
            <person name="Williams K.H."/>
            <person name="Hubbard S.S."/>
            <person name="Banfield J.F."/>
        </authorList>
    </citation>
    <scope>NUCLEOTIDE SEQUENCE [LARGE SCALE GENOMIC DNA]</scope>
</reference>
<sequence length="125" mass="13544">MSPEQENNHFRGEGTPEIGAGLPEKDLKGSPEVAEPEVRKVPFVPSDVLEVAGTDLSTKRLEFTPGLKAKELGVAEDANRPRFDGTGALGGLRQQFEGMSSPRSGVARRATIELQKIKDQTEETK</sequence>
<dbReference type="EMBL" id="META01000001">
    <property type="protein sequence ID" value="OGB74569.1"/>
    <property type="molecule type" value="Genomic_DNA"/>
</dbReference>
<dbReference type="Proteomes" id="UP000176651">
    <property type="component" value="Unassembled WGS sequence"/>
</dbReference>
<organism evidence="2 3">
    <name type="scientific">candidate division Kazan bacterium RBG_13_50_9</name>
    <dbReference type="NCBI Taxonomy" id="1798535"/>
    <lineage>
        <taxon>Bacteria</taxon>
        <taxon>Bacteria division Kazan-3B-28</taxon>
    </lineage>
</organism>
<protein>
    <submittedName>
        <fullName evidence="2">Uncharacterized protein</fullName>
    </submittedName>
</protein>
<feature type="compositionally biased region" description="Basic and acidic residues" evidence="1">
    <location>
        <begin position="115"/>
        <end position="125"/>
    </location>
</feature>